<reference evidence="3 4" key="1">
    <citation type="submission" date="2015-04" db="EMBL/GenBank/DDBJ databases">
        <authorList>
            <person name="Syromyatnikov M.Y."/>
            <person name="Popov V.N."/>
        </authorList>
    </citation>
    <scope>NUCLEOTIDE SEQUENCE [LARGE SCALE GENOMIC DNA]</scope>
    <source>
        <strain evidence="3">WF-38-12</strain>
    </source>
</reference>
<evidence type="ECO:0000313" key="3">
    <source>
        <dbReference type="EMBL" id="CRG86388.1"/>
    </source>
</evidence>
<feature type="compositionally biased region" description="Basic and acidic residues" evidence="1">
    <location>
        <begin position="504"/>
        <end position="528"/>
    </location>
</feature>
<dbReference type="Pfam" id="PF10281">
    <property type="entry name" value="Ish1"/>
    <property type="match status" value="6"/>
</dbReference>
<evidence type="ECO:0000256" key="1">
    <source>
        <dbReference type="SAM" id="MobiDB-lite"/>
    </source>
</evidence>
<dbReference type="EMBL" id="CVMT01000002">
    <property type="protein sequence ID" value="CRG86388.1"/>
    <property type="molecule type" value="Genomic_DNA"/>
</dbReference>
<gene>
    <name evidence="3" type="ORF">PISL3812_03394</name>
</gene>
<feature type="signal peptide" evidence="2">
    <location>
        <begin position="1"/>
        <end position="21"/>
    </location>
</feature>
<dbReference type="AlphaFoldDB" id="A0A0U1LSM5"/>
<accession>A0A0U1LSM5</accession>
<sequence>MRFNWTAGLLVVLATSEAVGASNWFGRSVYNRWHETELERWLSDHGVLCLRQCLHVVNSSTDIPYPTPADRKDLEKIVKANWNAKVQVPLAQTSETASDHLSNVKEWIFDSWTESQLKSFLDHHGIPAPQPRKRDTLLRAVRENYEVVAKRLGETAAYPGNWLYEQWSESDLKEWLDTYGWPVPQPSSRDRLIAAVRRQSRLSSLAAQKAAASASSSAEAAQSSLSEALFNAWSESELKKFLDEHDVKVPQGSKRNELIALARKHRKYLVDEAQSLSASATDAYGAATSKAGNEWARATDDAQLKAEDTFDAVVAGWSNSRLKAYLDARGIPVPQNSKRDELLSKVRLHKHKAATGYSAWTFDTWTTENLQKYLASANHKAAKKADVSRQELLKQAQDQYTKASKAGGEQYASATSYIADSIAAAKKDTFDHWSESDLKKLLDSYGISTYQGSTLNEIRAAARRNAQYFQYGTTSPSETILARIQEGVSWLLEQLKFGASSGREQGHEAAESARSKAAEATGKVRSEL</sequence>
<organism evidence="3 4">
    <name type="scientific">Talaromyces islandicus</name>
    <name type="common">Penicillium islandicum</name>
    <dbReference type="NCBI Taxonomy" id="28573"/>
    <lineage>
        <taxon>Eukaryota</taxon>
        <taxon>Fungi</taxon>
        <taxon>Dikarya</taxon>
        <taxon>Ascomycota</taxon>
        <taxon>Pezizomycotina</taxon>
        <taxon>Eurotiomycetes</taxon>
        <taxon>Eurotiomycetidae</taxon>
        <taxon>Eurotiales</taxon>
        <taxon>Trichocomaceae</taxon>
        <taxon>Talaromyces</taxon>
        <taxon>Talaromyces sect. Islandici</taxon>
    </lineage>
</organism>
<protein>
    <submittedName>
        <fullName evidence="3">Stress response protein ish1</fullName>
    </submittedName>
</protein>
<keyword evidence="4" id="KW-1185">Reference proteome</keyword>
<evidence type="ECO:0000256" key="2">
    <source>
        <dbReference type="SAM" id="SignalP"/>
    </source>
</evidence>
<dbReference type="Proteomes" id="UP000054383">
    <property type="component" value="Unassembled WGS sequence"/>
</dbReference>
<evidence type="ECO:0000313" key="4">
    <source>
        <dbReference type="Proteomes" id="UP000054383"/>
    </source>
</evidence>
<feature type="chain" id="PRO_5006711207" evidence="2">
    <location>
        <begin position="22"/>
        <end position="528"/>
    </location>
</feature>
<dbReference type="InterPro" id="IPR018803">
    <property type="entry name" value="Ish1/Msc1-like"/>
</dbReference>
<proteinExistence type="predicted"/>
<keyword evidence="2" id="KW-0732">Signal</keyword>
<dbReference type="STRING" id="28573.A0A0U1LSM5"/>
<dbReference type="OMA" id="WTFDTWN"/>
<dbReference type="OrthoDB" id="2527403at2759"/>
<feature type="region of interest" description="Disordered" evidence="1">
    <location>
        <begin position="501"/>
        <end position="528"/>
    </location>
</feature>
<name>A0A0U1LSM5_TALIS</name>